<keyword evidence="2" id="KW-0812">Transmembrane</keyword>
<accession>A0A226DR32</accession>
<dbReference type="AlphaFoldDB" id="A0A226DR32"/>
<evidence type="ECO:0000256" key="2">
    <source>
        <dbReference type="SAM" id="Phobius"/>
    </source>
</evidence>
<proteinExistence type="predicted"/>
<organism evidence="3 4">
    <name type="scientific">Folsomia candida</name>
    <name type="common">Springtail</name>
    <dbReference type="NCBI Taxonomy" id="158441"/>
    <lineage>
        <taxon>Eukaryota</taxon>
        <taxon>Metazoa</taxon>
        <taxon>Ecdysozoa</taxon>
        <taxon>Arthropoda</taxon>
        <taxon>Hexapoda</taxon>
        <taxon>Collembola</taxon>
        <taxon>Entomobryomorpha</taxon>
        <taxon>Isotomoidea</taxon>
        <taxon>Isotomidae</taxon>
        <taxon>Proisotominae</taxon>
        <taxon>Folsomia</taxon>
    </lineage>
</organism>
<keyword evidence="2" id="KW-0472">Membrane</keyword>
<keyword evidence="2" id="KW-1133">Transmembrane helix</keyword>
<feature type="region of interest" description="Disordered" evidence="1">
    <location>
        <begin position="1"/>
        <end position="57"/>
    </location>
</feature>
<dbReference type="Proteomes" id="UP000198287">
    <property type="component" value="Unassembled WGS sequence"/>
</dbReference>
<keyword evidence="4" id="KW-1185">Reference proteome</keyword>
<gene>
    <name evidence="3" type="ORF">Fcan01_18391</name>
</gene>
<protein>
    <submittedName>
        <fullName evidence="3">Uncharacterized protein</fullName>
    </submittedName>
</protein>
<evidence type="ECO:0000313" key="3">
    <source>
        <dbReference type="EMBL" id="OXA47127.1"/>
    </source>
</evidence>
<feature type="transmembrane region" description="Helical" evidence="2">
    <location>
        <begin position="95"/>
        <end position="124"/>
    </location>
</feature>
<dbReference type="EMBL" id="LNIX01000014">
    <property type="protein sequence ID" value="OXA47127.1"/>
    <property type="molecule type" value="Genomic_DNA"/>
</dbReference>
<evidence type="ECO:0000313" key="4">
    <source>
        <dbReference type="Proteomes" id="UP000198287"/>
    </source>
</evidence>
<reference evidence="3 4" key="1">
    <citation type="submission" date="2015-12" db="EMBL/GenBank/DDBJ databases">
        <title>The genome of Folsomia candida.</title>
        <authorList>
            <person name="Faddeeva A."/>
            <person name="Derks M.F."/>
            <person name="Anvar Y."/>
            <person name="Smit S."/>
            <person name="Van Straalen N."/>
            <person name="Roelofs D."/>
        </authorList>
    </citation>
    <scope>NUCLEOTIDE SEQUENCE [LARGE SCALE GENOMIC DNA]</scope>
    <source>
        <strain evidence="3 4">VU population</strain>
        <tissue evidence="3">Whole body</tissue>
    </source>
</reference>
<sequence>MNPPSKEPSVSFVPEPNRSIASVSSAGSGRRVGRRRSTLGLPFAQSKGPQDQAREADKLSNTAATFLERGVHSQKSVAFLDNHEGNKETVACSRWIYHVMLILLMIVVIILCGASATLELFAFLDDLAWNGILSEKRAFPSVSSKDVIFAGKKLRHVAQVFPAAANYTNLKKYLHRDQVFVKLQIFRALFFLGFAFPGVLDPQKDENLCGEGNS</sequence>
<name>A0A226DR32_FOLCA</name>
<feature type="compositionally biased region" description="Low complexity" evidence="1">
    <location>
        <begin position="18"/>
        <end position="29"/>
    </location>
</feature>
<evidence type="ECO:0000256" key="1">
    <source>
        <dbReference type="SAM" id="MobiDB-lite"/>
    </source>
</evidence>
<comment type="caution">
    <text evidence="3">The sequence shown here is derived from an EMBL/GenBank/DDBJ whole genome shotgun (WGS) entry which is preliminary data.</text>
</comment>